<dbReference type="InterPro" id="IPR036197">
    <property type="entry name" value="NarG-like_sf"/>
</dbReference>
<protein>
    <submittedName>
        <fullName evidence="8">Fe-S oxidoreductase</fullName>
    </submittedName>
</protein>
<dbReference type="PANTHER" id="PTHR43255">
    <property type="entry name" value="IRON-SULFUR-BINDING OXIDOREDUCTASE FADF-RELATED-RELATED"/>
    <property type="match status" value="1"/>
</dbReference>
<dbReference type="InterPro" id="IPR017900">
    <property type="entry name" value="4Fe4S_Fe_S_CS"/>
</dbReference>
<dbReference type="GO" id="GO:0046872">
    <property type="term" value="F:metal ion binding"/>
    <property type="evidence" value="ECO:0007669"/>
    <property type="project" value="UniProtKB-KW"/>
</dbReference>
<sequence>MFILILAAGIGFFVRNMLRLRRAIHLGVAQDITDRPKARLLRMLRLALGQGKMGVRPVAGILHLFVYIGFIIINIEVLEILIDGIFGTHRVLHFLGGFYNLLIGSFEVLALLVLIGVTVFYVRRNILKITRFQKKELQGRPRRDANIILYAEAVMMTLFLVMNACDLLLQERGVTPYVQAGAFPISQWLSPLFASLSSPTLILIERGAWWGHILGILAFLNYLYYSKHLHILLAFPYTYFAPIKPKGAMDNLPTVTREVQLMLGTIEDTGEGEETTPTFGASDIMHLSRVQLLAAYACTECGRCTDECPANQTGKLLSPRKIMMDTRRRTQEVAENIRHNKGTFVPDQKALLGDYITPEELWACTTCAACVEACPMEISPLSIIVEMRRYIVMEQSAAPASLNKMMTQMENTSSPWGYNPAEREFLNNDQ</sequence>
<dbReference type="GO" id="GO:0051539">
    <property type="term" value="F:4 iron, 4 sulfur cluster binding"/>
    <property type="evidence" value="ECO:0007669"/>
    <property type="project" value="UniProtKB-KW"/>
</dbReference>
<keyword evidence="2" id="KW-0479">Metal-binding</keyword>
<evidence type="ECO:0000256" key="6">
    <source>
        <dbReference type="SAM" id="Phobius"/>
    </source>
</evidence>
<dbReference type="PROSITE" id="PS00198">
    <property type="entry name" value="4FE4S_FER_1"/>
    <property type="match status" value="1"/>
</dbReference>
<evidence type="ECO:0000256" key="3">
    <source>
        <dbReference type="ARBA" id="ARBA00023002"/>
    </source>
</evidence>
<dbReference type="InterPro" id="IPR017896">
    <property type="entry name" value="4Fe4S_Fe-S-bd"/>
</dbReference>
<feature type="transmembrane region" description="Helical" evidence="6">
    <location>
        <begin position="147"/>
        <end position="169"/>
    </location>
</feature>
<dbReference type="Gene3D" id="1.10.1060.10">
    <property type="entry name" value="Alpha-helical ferredoxin"/>
    <property type="match status" value="1"/>
</dbReference>
<evidence type="ECO:0000256" key="4">
    <source>
        <dbReference type="ARBA" id="ARBA00023004"/>
    </source>
</evidence>
<keyword evidence="4" id="KW-0408">Iron</keyword>
<dbReference type="KEGG" id="cgh:CGC50_05435"/>
<keyword evidence="1" id="KW-0004">4Fe-4S</keyword>
<dbReference type="Gene3D" id="1.20.950.20">
    <property type="entry name" value="Transmembrane di-heme cytochromes, Chain C"/>
    <property type="match status" value="1"/>
</dbReference>
<keyword evidence="5" id="KW-0411">Iron-sulfur</keyword>
<dbReference type="Pfam" id="PF13187">
    <property type="entry name" value="Fer4_9"/>
    <property type="match status" value="1"/>
</dbReference>
<dbReference type="PANTHER" id="PTHR43255:SF1">
    <property type="entry name" value="IRON-SULFUR-BINDING OXIDOREDUCTASE FADF-RELATED"/>
    <property type="match status" value="1"/>
</dbReference>
<evidence type="ECO:0000313" key="8">
    <source>
        <dbReference type="EMBL" id="ATA88149.1"/>
    </source>
</evidence>
<dbReference type="EMBL" id="CP022386">
    <property type="protein sequence ID" value="ATA88149.1"/>
    <property type="molecule type" value="Genomic_DNA"/>
</dbReference>
<dbReference type="Proteomes" id="UP000217250">
    <property type="component" value="Chromosome"/>
</dbReference>
<evidence type="ECO:0000256" key="2">
    <source>
        <dbReference type="ARBA" id="ARBA00022723"/>
    </source>
</evidence>
<name>A0A250FSL3_9FLAO</name>
<dbReference type="GO" id="GO:0005886">
    <property type="term" value="C:plasma membrane"/>
    <property type="evidence" value="ECO:0007669"/>
    <property type="project" value="TreeGrafter"/>
</dbReference>
<dbReference type="AlphaFoldDB" id="A0A250FSL3"/>
<dbReference type="GO" id="GO:0016491">
    <property type="term" value="F:oxidoreductase activity"/>
    <property type="evidence" value="ECO:0007669"/>
    <property type="project" value="UniProtKB-KW"/>
</dbReference>
<feature type="transmembrane region" description="Helical" evidence="6">
    <location>
        <begin position="207"/>
        <end position="225"/>
    </location>
</feature>
<dbReference type="SUPFAM" id="SSF46548">
    <property type="entry name" value="alpha-helical ferredoxin"/>
    <property type="match status" value="1"/>
</dbReference>
<feature type="transmembrane region" description="Helical" evidence="6">
    <location>
        <begin position="53"/>
        <end position="73"/>
    </location>
</feature>
<evidence type="ECO:0000313" key="9">
    <source>
        <dbReference type="Proteomes" id="UP000217250"/>
    </source>
</evidence>
<gene>
    <name evidence="8" type="ORF">CGC50_05435</name>
</gene>
<dbReference type="InterPro" id="IPR009051">
    <property type="entry name" value="Helical_ferredxn"/>
</dbReference>
<accession>A0A250FSL3</accession>
<proteinExistence type="predicted"/>
<keyword evidence="6" id="KW-0812">Transmembrane</keyword>
<feature type="transmembrane region" description="Helical" evidence="6">
    <location>
        <begin position="108"/>
        <end position="126"/>
    </location>
</feature>
<evidence type="ECO:0000256" key="5">
    <source>
        <dbReference type="ARBA" id="ARBA00023014"/>
    </source>
</evidence>
<feature type="domain" description="4Fe-4S ferredoxin-type" evidence="7">
    <location>
        <begin position="288"/>
        <end position="319"/>
    </location>
</feature>
<keyword evidence="3" id="KW-0560">Oxidoreductase</keyword>
<keyword evidence="6" id="KW-0472">Membrane</keyword>
<reference evidence="9" key="1">
    <citation type="submission" date="2017-06" db="EMBL/GenBank/DDBJ databases">
        <title>Capnocytophaga spp. assemblies.</title>
        <authorList>
            <person name="Gulvik C.A."/>
        </authorList>
    </citation>
    <scope>NUCLEOTIDE SEQUENCE [LARGE SCALE GENOMIC DNA]</scope>
    <source>
        <strain evidence="9">H1496</strain>
    </source>
</reference>
<dbReference type="InterPro" id="IPR051460">
    <property type="entry name" value="HdrC_iron-sulfur_subunit"/>
</dbReference>
<feature type="domain" description="4Fe-4S ferredoxin-type" evidence="7">
    <location>
        <begin position="354"/>
        <end position="384"/>
    </location>
</feature>
<dbReference type="OrthoDB" id="9769677at2"/>
<evidence type="ECO:0000259" key="7">
    <source>
        <dbReference type="PROSITE" id="PS51379"/>
    </source>
</evidence>
<organism evidence="8 9">
    <name type="scientific">Capnocytophaga gingivalis</name>
    <dbReference type="NCBI Taxonomy" id="1017"/>
    <lineage>
        <taxon>Bacteria</taxon>
        <taxon>Pseudomonadati</taxon>
        <taxon>Bacteroidota</taxon>
        <taxon>Flavobacteriia</taxon>
        <taxon>Flavobacteriales</taxon>
        <taxon>Flavobacteriaceae</taxon>
        <taxon>Capnocytophaga</taxon>
    </lineage>
</organism>
<evidence type="ECO:0000256" key="1">
    <source>
        <dbReference type="ARBA" id="ARBA00022485"/>
    </source>
</evidence>
<keyword evidence="6" id="KW-1133">Transmembrane helix</keyword>
<dbReference type="PROSITE" id="PS51379">
    <property type="entry name" value="4FE4S_FER_2"/>
    <property type="match status" value="2"/>
</dbReference>
<dbReference type="SUPFAM" id="SSF103501">
    <property type="entry name" value="Respiratory nitrate reductase 1 gamma chain"/>
    <property type="match status" value="1"/>
</dbReference>